<accession>A0A291R0W7</accession>
<dbReference type="Gene3D" id="3.40.50.1820">
    <property type="entry name" value="alpha/beta hydrolase"/>
    <property type="match status" value="1"/>
</dbReference>
<keyword evidence="3" id="KW-0378">Hydrolase</keyword>
<gene>
    <name evidence="3" type="ORF">COR50_05535</name>
</gene>
<dbReference type="GO" id="GO:0046464">
    <property type="term" value="P:acylglycerol catabolic process"/>
    <property type="evidence" value="ECO:0007669"/>
    <property type="project" value="TreeGrafter"/>
</dbReference>
<dbReference type="InterPro" id="IPR000073">
    <property type="entry name" value="AB_hydrolase_1"/>
</dbReference>
<dbReference type="OrthoDB" id="9773293at2"/>
<evidence type="ECO:0000259" key="2">
    <source>
        <dbReference type="Pfam" id="PF00561"/>
    </source>
</evidence>
<dbReference type="AlphaFoldDB" id="A0A291R0W7"/>
<protein>
    <submittedName>
        <fullName evidence="3">Alpha/beta hydrolase</fullName>
    </submittedName>
</protein>
<dbReference type="SUPFAM" id="SSF53474">
    <property type="entry name" value="alpha/beta-Hydrolases"/>
    <property type="match status" value="1"/>
</dbReference>
<feature type="signal peptide" evidence="1">
    <location>
        <begin position="1"/>
        <end position="22"/>
    </location>
</feature>
<dbReference type="InterPro" id="IPR029058">
    <property type="entry name" value="AB_hydrolase_fold"/>
</dbReference>
<dbReference type="Pfam" id="PF00561">
    <property type="entry name" value="Abhydrolase_1"/>
    <property type="match status" value="1"/>
</dbReference>
<keyword evidence="4" id="KW-1185">Reference proteome</keyword>
<dbReference type="PANTHER" id="PTHR43798">
    <property type="entry name" value="MONOACYLGLYCEROL LIPASE"/>
    <property type="match status" value="1"/>
</dbReference>
<keyword evidence="1" id="KW-0732">Signal</keyword>
<reference evidence="3 4" key="1">
    <citation type="submission" date="2017-10" db="EMBL/GenBank/DDBJ databases">
        <title>Paenichitinophaga pekingensis gen. nov., sp. nov., isolated from activated sludge.</title>
        <authorList>
            <person name="Jin D."/>
            <person name="Kong X."/>
            <person name="Deng Y."/>
            <person name="Bai Z."/>
        </authorList>
    </citation>
    <scope>NUCLEOTIDE SEQUENCE [LARGE SCALE GENOMIC DNA]</scope>
    <source>
        <strain evidence="3 4">13</strain>
    </source>
</reference>
<evidence type="ECO:0000313" key="3">
    <source>
        <dbReference type="EMBL" id="ATL49743.1"/>
    </source>
</evidence>
<evidence type="ECO:0000256" key="1">
    <source>
        <dbReference type="SAM" id="SignalP"/>
    </source>
</evidence>
<dbReference type="EMBL" id="CP023777">
    <property type="protein sequence ID" value="ATL49743.1"/>
    <property type="molecule type" value="Genomic_DNA"/>
</dbReference>
<sequence>MKKCLLLACLFGLIGLFHPAAAQQIPSQDIMLSQYEYPFPVKFISVHAQGQVLSMAYMDVLPAKPNGKTILLLHGKNFNGAYWDSTAAALRDAGYRVVMPDQIGFGKSSKPAHFQYSFQQLALNTKALLDTIGVKKTAVLGHSMGGMLAARFALMFPGTTEKLILENPIGLEDWKTMVPYMSIDQWYKGELAQNYQEIKAYQLNSYYAGHWSPAYEKWASLLASWITAKEYPLVAWNSALTYDMIFTQPVVYEFKDIRVPTLLIIGQRDRTALGKALVSAEVRAKMGNYPELGKKTAKAIPGAKLVPLDNVGHLPHIEAFSRFIEPLKKFLAQ</sequence>
<dbReference type="PRINTS" id="PR00111">
    <property type="entry name" value="ABHYDROLASE"/>
</dbReference>
<dbReference type="GO" id="GO:0047372">
    <property type="term" value="F:monoacylglycerol lipase activity"/>
    <property type="evidence" value="ECO:0007669"/>
    <property type="project" value="TreeGrafter"/>
</dbReference>
<proteinExistence type="predicted"/>
<dbReference type="InterPro" id="IPR050266">
    <property type="entry name" value="AB_hydrolase_sf"/>
</dbReference>
<dbReference type="Proteomes" id="UP000220133">
    <property type="component" value="Chromosome"/>
</dbReference>
<feature type="domain" description="AB hydrolase-1" evidence="2">
    <location>
        <begin position="69"/>
        <end position="271"/>
    </location>
</feature>
<organism evidence="3 4">
    <name type="scientific">Chitinophaga caeni</name>
    <dbReference type="NCBI Taxonomy" id="2029983"/>
    <lineage>
        <taxon>Bacteria</taxon>
        <taxon>Pseudomonadati</taxon>
        <taxon>Bacteroidota</taxon>
        <taxon>Chitinophagia</taxon>
        <taxon>Chitinophagales</taxon>
        <taxon>Chitinophagaceae</taxon>
        <taxon>Chitinophaga</taxon>
    </lineage>
</organism>
<evidence type="ECO:0000313" key="4">
    <source>
        <dbReference type="Proteomes" id="UP000220133"/>
    </source>
</evidence>
<dbReference type="PANTHER" id="PTHR43798:SF33">
    <property type="entry name" value="HYDROLASE, PUTATIVE (AFU_ORTHOLOGUE AFUA_2G14860)-RELATED"/>
    <property type="match status" value="1"/>
</dbReference>
<dbReference type="KEGG" id="cbae:COR50_05535"/>
<name>A0A291R0W7_9BACT</name>
<dbReference type="GO" id="GO:0016020">
    <property type="term" value="C:membrane"/>
    <property type="evidence" value="ECO:0007669"/>
    <property type="project" value="TreeGrafter"/>
</dbReference>
<feature type="chain" id="PRO_5012832652" evidence="1">
    <location>
        <begin position="23"/>
        <end position="333"/>
    </location>
</feature>